<protein>
    <submittedName>
        <fullName evidence="3">Uncharacterized protein</fullName>
    </submittedName>
</protein>
<sequence>MNLLLKYRIILRNFAVDSSVALLIFYIYVISHNMNPLVKNYTDILAYVFLLVGVFFKSKLNFANYTAAYFVSRSIAYNEYQKLKGHLYDEETEFLNYIENTNQKNMVYSQEYLQKNLKLMFTVHFIVTFIIYLINFNYFVAEDMAKEEEEEKKAKENDKDKDLKLKSGKKGKKRENNKKKV</sequence>
<comment type="caution">
    <text evidence="3">The sequence shown here is derived from an EMBL/GenBank/DDBJ whole genome shotgun (WGS) entry which is preliminary data.</text>
</comment>
<reference evidence="3 4" key="1">
    <citation type="submission" date="2016-08" db="EMBL/GenBank/DDBJ databases">
        <title>A Parts List for Fungal Cellulosomes Revealed by Comparative Genomics.</title>
        <authorList>
            <consortium name="DOE Joint Genome Institute"/>
            <person name="Haitjema C.H."/>
            <person name="Gilmore S.P."/>
            <person name="Henske J.K."/>
            <person name="Solomon K.V."/>
            <person name="De Groot R."/>
            <person name="Kuo A."/>
            <person name="Mondo S.J."/>
            <person name="Salamov A.A."/>
            <person name="Labutti K."/>
            <person name="Zhao Z."/>
            <person name="Chiniquy J."/>
            <person name="Barry K."/>
            <person name="Brewer H.M."/>
            <person name="Purvine S.O."/>
            <person name="Wright A.T."/>
            <person name="Boxma B."/>
            <person name="Van Alen T."/>
            <person name="Hackstein J.H."/>
            <person name="Baker S.E."/>
            <person name="Grigoriev I.V."/>
            <person name="O'Malley M.A."/>
        </authorList>
    </citation>
    <scope>NUCLEOTIDE SEQUENCE [LARGE SCALE GENOMIC DNA]</scope>
    <source>
        <strain evidence="3 4">G1</strain>
    </source>
</reference>
<dbReference type="Proteomes" id="UP000193920">
    <property type="component" value="Unassembled WGS sequence"/>
</dbReference>
<dbReference type="EMBL" id="MCOG01000342">
    <property type="protein sequence ID" value="ORY15228.1"/>
    <property type="molecule type" value="Genomic_DNA"/>
</dbReference>
<evidence type="ECO:0000256" key="1">
    <source>
        <dbReference type="SAM" id="MobiDB-lite"/>
    </source>
</evidence>
<feature type="transmembrane region" description="Helical" evidence="2">
    <location>
        <begin position="119"/>
        <end position="140"/>
    </location>
</feature>
<evidence type="ECO:0000313" key="4">
    <source>
        <dbReference type="Proteomes" id="UP000193920"/>
    </source>
</evidence>
<keyword evidence="4" id="KW-1185">Reference proteome</keyword>
<evidence type="ECO:0000256" key="2">
    <source>
        <dbReference type="SAM" id="Phobius"/>
    </source>
</evidence>
<accession>A0A1Y1ZYC2</accession>
<gene>
    <name evidence="3" type="ORF">LY90DRAFT_677564</name>
</gene>
<feature type="transmembrane region" description="Helical" evidence="2">
    <location>
        <begin position="37"/>
        <end position="56"/>
    </location>
</feature>
<name>A0A1Y1ZYC2_9FUNG</name>
<organism evidence="3 4">
    <name type="scientific">Neocallimastix californiae</name>
    <dbReference type="NCBI Taxonomy" id="1754190"/>
    <lineage>
        <taxon>Eukaryota</taxon>
        <taxon>Fungi</taxon>
        <taxon>Fungi incertae sedis</taxon>
        <taxon>Chytridiomycota</taxon>
        <taxon>Chytridiomycota incertae sedis</taxon>
        <taxon>Neocallimastigomycetes</taxon>
        <taxon>Neocallimastigales</taxon>
        <taxon>Neocallimastigaceae</taxon>
        <taxon>Neocallimastix</taxon>
    </lineage>
</organism>
<feature type="region of interest" description="Disordered" evidence="1">
    <location>
        <begin position="150"/>
        <end position="181"/>
    </location>
</feature>
<proteinExistence type="predicted"/>
<dbReference type="AlphaFoldDB" id="A0A1Y1ZYC2"/>
<keyword evidence="2" id="KW-0812">Transmembrane</keyword>
<evidence type="ECO:0000313" key="3">
    <source>
        <dbReference type="EMBL" id="ORY15228.1"/>
    </source>
</evidence>
<keyword evidence="2" id="KW-0472">Membrane</keyword>
<feature type="compositionally biased region" description="Basic residues" evidence="1">
    <location>
        <begin position="166"/>
        <end position="181"/>
    </location>
</feature>
<feature type="compositionally biased region" description="Basic and acidic residues" evidence="1">
    <location>
        <begin position="151"/>
        <end position="165"/>
    </location>
</feature>
<feature type="transmembrane region" description="Helical" evidence="2">
    <location>
        <begin position="9"/>
        <end position="31"/>
    </location>
</feature>
<keyword evidence="2" id="KW-1133">Transmembrane helix</keyword>